<dbReference type="PANTHER" id="PTHR34129">
    <property type="entry name" value="BLR1139 PROTEIN"/>
    <property type="match status" value="1"/>
</dbReference>
<dbReference type="RefSeq" id="XP_022948943.1">
    <property type="nucleotide sequence ID" value="XM_023093175.1"/>
</dbReference>
<sequence>MAGEDEQRGSAPAVAEEFVYRISPSKEWEHSQSVGYLHGGDFDTSSGFIHLSNLNQVQSTLQNFFLNSKEELYLLQIEAKKLGDGLVYELVDGSNSFPHFYGPSRSFSPIPIDAVTKAEKLTFSDGRFACSFLE</sequence>
<accession>A0A6J1GAQ2</accession>
<reference evidence="2" key="1">
    <citation type="submission" date="2025-08" db="UniProtKB">
        <authorList>
            <consortium name="RefSeq"/>
        </authorList>
    </citation>
    <scope>IDENTIFICATION</scope>
    <source>
        <tissue evidence="2">Young leaves</tissue>
    </source>
</reference>
<dbReference type="Pfam" id="PF06108">
    <property type="entry name" value="DUF952"/>
    <property type="match status" value="1"/>
</dbReference>
<dbReference type="InterPro" id="IPR009297">
    <property type="entry name" value="DUF952"/>
</dbReference>
<evidence type="ECO:0000313" key="1">
    <source>
        <dbReference type="Proteomes" id="UP000504609"/>
    </source>
</evidence>
<evidence type="ECO:0000313" key="2">
    <source>
        <dbReference type="RefSeq" id="XP_022948943.1"/>
    </source>
</evidence>
<dbReference type="PANTHER" id="PTHR34129:SF1">
    <property type="entry name" value="DUF952 DOMAIN-CONTAINING PROTEIN"/>
    <property type="match status" value="1"/>
</dbReference>
<proteinExistence type="predicted"/>
<organism evidence="1 2">
    <name type="scientific">Cucurbita moschata</name>
    <name type="common">Winter crookneck squash</name>
    <name type="synonym">Cucurbita pepo var. moschata</name>
    <dbReference type="NCBI Taxonomy" id="3662"/>
    <lineage>
        <taxon>Eukaryota</taxon>
        <taxon>Viridiplantae</taxon>
        <taxon>Streptophyta</taxon>
        <taxon>Embryophyta</taxon>
        <taxon>Tracheophyta</taxon>
        <taxon>Spermatophyta</taxon>
        <taxon>Magnoliopsida</taxon>
        <taxon>eudicotyledons</taxon>
        <taxon>Gunneridae</taxon>
        <taxon>Pentapetalae</taxon>
        <taxon>rosids</taxon>
        <taxon>fabids</taxon>
        <taxon>Cucurbitales</taxon>
        <taxon>Cucurbitaceae</taxon>
        <taxon>Cucurbiteae</taxon>
        <taxon>Cucurbita</taxon>
    </lineage>
</organism>
<name>A0A6J1GAQ2_CUCMO</name>
<dbReference type="AlphaFoldDB" id="A0A6J1GAQ2"/>
<dbReference type="Gene3D" id="3.20.170.20">
    <property type="entry name" value="Protein of unknown function DUF952"/>
    <property type="match status" value="1"/>
</dbReference>
<dbReference type="KEGG" id="cmos:111452443"/>
<dbReference type="Proteomes" id="UP000504609">
    <property type="component" value="Unplaced"/>
</dbReference>
<dbReference type="SUPFAM" id="SSF56399">
    <property type="entry name" value="ADP-ribosylation"/>
    <property type="match status" value="1"/>
</dbReference>
<keyword evidence="1" id="KW-1185">Reference proteome</keyword>
<dbReference type="GeneID" id="111452443"/>
<protein>
    <submittedName>
        <fullName evidence="2">Uncharacterized protein LOC111452443</fullName>
    </submittedName>
</protein>
<gene>
    <name evidence="2" type="primary">LOC111452443</name>
</gene>